<dbReference type="PROSITE" id="PS50238">
    <property type="entry name" value="RHOGAP"/>
    <property type="match status" value="1"/>
</dbReference>
<dbReference type="EMBL" id="JASNQZ010000006">
    <property type="protein sequence ID" value="KAL0955387.1"/>
    <property type="molecule type" value="Genomic_DNA"/>
</dbReference>
<sequence>MSNHHPNAVLSRLQSLIPTPIQASIDVDDILALHERHAMDAMTHTRLGGPPLPVFGVPLRQVLMYAAAADSNPPVPLVAHACVCELAQRQFQNTSSHPLTSSPPPTPAARTALLRLTHAFDCPPYAPPPSQLSNCTTQELAVLLKVFVLALPEPVLIPAIAEGVWRWCVRPAAEEKNDDDARRVDIASTLLQLLPSPNLALLALLLSFFANQVDARHYDALARVYGAALFGFTKLHSRSAGSRLPTPDARATRTAMWFLQRWTRIEPSLPSPFRFLTRRRFAPPLPSSTSHTGSQTRLPRPRSGLPSRIQPPNSPYFRQRSTSLAVPPTSHRHLKAVPASGSQRRLSVSFETPEKHGHLRQDASKRQRYRAASMVIPPGVVDLGLDPSPLAHQNTRARTRPVSWIGSGRAPTEDGERDEEVLLPGGSTRVTVSRRVTASVPALGGHYEENEAIVIAPDVDLNLDANPTPHATLSTSGDIPRHALEAAGMECIHDEPDPCGRSRSGGDDGDGERVEGGHVALAREISSCSTPARAFTHWPLSLKPPTNTRLDLYPTVDERLLDVTLPPLPPLEFELGLTSGDELSMAPSPLIENFDVATPLARPDPFLPLSSSSPGLQNMLGDSDQALRRSPTAQLAYARSLSSALHDSEDAEDAEVVVEAGRQLWGSTAGDEVQEGDVDGAEPEGDGSSLPEPRMNGLATPHLERDVESSALRTSDDVNALPTSPSIQPAPLQVSQSTSRSPALPQSPSPSSSPSPPPSGRTSPMHLSPLPSPWSPLASPSSEQAKPVGPQQPSHLELNTSTRGSGMPMSNSWPHSVEAPDTLVPRPSYSSVPINIALPDSTGFSSTTRSPIPFLESGAPAREGAAAGIRMHVRTDVDAWAECARLRAELEVARRERDEAREVVREMREVVGLRGGVGEGRT</sequence>
<evidence type="ECO:0000256" key="3">
    <source>
        <dbReference type="SAM" id="MobiDB-lite"/>
    </source>
</evidence>
<feature type="compositionally biased region" description="Low complexity" evidence="3">
    <location>
        <begin position="760"/>
        <end position="782"/>
    </location>
</feature>
<keyword evidence="6" id="KW-1185">Reference proteome</keyword>
<evidence type="ECO:0000256" key="2">
    <source>
        <dbReference type="SAM" id="Coils"/>
    </source>
</evidence>
<dbReference type="PANTHER" id="PTHR13037">
    <property type="entry name" value="FORMIN"/>
    <property type="match status" value="1"/>
</dbReference>
<feature type="compositionally biased region" description="Polar residues" evidence="3">
    <location>
        <begin position="287"/>
        <end position="296"/>
    </location>
</feature>
<dbReference type="InterPro" id="IPR008936">
    <property type="entry name" value="Rho_GTPase_activation_prot"/>
</dbReference>
<evidence type="ECO:0000313" key="5">
    <source>
        <dbReference type="EMBL" id="KAL0955387.1"/>
    </source>
</evidence>
<gene>
    <name evidence="5" type="ORF">HGRIS_001634</name>
</gene>
<name>A0ABR3JIP1_9AGAR</name>
<dbReference type="Gene3D" id="1.10.555.10">
    <property type="entry name" value="Rho GTPase activation protein"/>
    <property type="match status" value="1"/>
</dbReference>
<feature type="domain" description="Rho-GAP" evidence="4">
    <location>
        <begin position="57"/>
        <end position="266"/>
    </location>
</feature>
<feature type="coiled-coil region" evidence="2">
    <location>
        <begin position="883"/>
        <end position="910"/>
    </location>
</feature>
<dbReference type="InterPro" id="IPR000198">
    <property type="entry name" value="RhoGAP_dom"/>
</dbReference>
<feature type="compositionally biased region" description="Pro residues" evidence="3">
    <location>
        <begin position="745"/>
        <end position="759"/>
    </location>
</feature>
<feature type="compositionally biased region" description="Polar residues" evidence="3">
    <location>
        <begin position="721"/>
        <end position="738"/>
    </location>
</feature>
<proteinExistence type="predicted"/>
<protein>
    <recommendedName>
        <fullName evidence="4">Rho-GAP domain-containing protein</fullName>
    </recommendedName>
</protein>
<keyword evidence="2" id="KW-0175">Coiled coil</keyword>
<feature type="region of interest" description="Disordered" evidence="3">
    <location>
        <begin position="495"/>
        <end position="514"/>
    </location>
</feature>
<feature type="compositionally biased region" description="Low complexity" evidence="3">
    <location>
        <begin position="297"/>
        <end position="308"/>
    </location>
</feature>
<feature type="compositionally biased region" description="Basic and acidic residues" evidence="3">
    <location>
        <begin position="352"/>
        <end position="365"/>
    </location>
</feature>
<evidence type="ECO:0000256" key="1">
    <source>
        <dbReference type="ARBA" id="ARBA00022581"/>
    </source>
</evidence>
<dbReference type="SUPFAM" id="SSF48350">
    <property type="entry name" value="GTPase activation domain, GAP"/>
    <property type="match status" value="1"/>
</dbReference>
<evidence type="ECO:0000313" key="6">
    <source>
        <dbReference type="Proteomes" id="UP001556367"/>
    </source>
</evidence>
<feature type="region of interest" description="Disordered" evidence="3">
    <location>
        <begin position="284"/>
        <end position="366"/>
    </location>
</feature>
<keyword evidence="1" id="KW-0945">Host-virus interaction</keyword>
<dbReference type="Proteomes" id="UP001556367">
    <property type="component" value="Unassembled WGS sequence"/>
</dbReference>
<evidence type="ECO:0000259" key="4">
    <source>
        <dbReference type="PROSITE" id="PS50238"/>
    </source>
</evidence>
<dbReference type="PANTHER" id="PTHR13037:SF24">
    <property type="entry name" value="POLYCOMB PROTEIN PCL-RELATED"/>
    <property type="match status" value="1"/>
</dbReference>
<feature type="region of interest" description="Disordered" evidence="3">
    <location>
        <begin position="666"/>
        <end position="832"/>
    </location>
</feature>
<accession>A0ABR3JIP1</accession>
<feature type="compositionally biased region" description="Polar residues" evidence="3">
    <location>
        <begin position="791"/>
        <end position="814"/>
    </location>
</feature>
<organism evidence="5 6">
    <name type="scientific">Hohenbuehelia grisea</name>
    <dbReference type="NCBI Taxonomy" id="104357"/>
    <lineage>
        <taxon>Eukaryota</taxon>
        <taxon>Fungi</taxon>
        <taxon>Dikarya</taxon>
        <taxon>Basidiomycota</taxon>
        <taxon>Agaricomycotina</taxon>
        <taxon>Agaricomycetes</taxon>
        <taxon>Agaricomycetidae</taxon>
        <taxon>Agaricales</taxon>
        <taxon>Pleurotineae</taxon>
        <taxon>Pleurotaceae</taxon>
        <taxon>Hohenbuehelia</taxon>
    </lineage>
</organism>
<feature type="compositionally biased region" description="Acidic residues" evidence="3">
    <location>
        <begin position="672"/>
        <end position="685"/>
    </location>
</feature>
<comment type="caution">
    <text evidence="5">The sequence shown here is derived from an EMBL/GenBank/DDBJ whole genome shotgun (WGS) entry which is preliminary data.</text>
</comment>
<reference evidence="6" key="1">
    <citation type="submission" date="2024-06" db="EMBL/GenBank/DDBJ databases">
        <title>Multi-omics analyses provide insights into the biosynthesis of the anticancer antibiotic pleurotin in Hohenbuehelia grisea.</title>
        <authorList>
            <person name="Weaver J.A."/>
            <person name="Alberti F."/>
        </authorList>
    </citation>
    <scope>NUCLEOTIDE SEQUENCE [LARGE SCALE GENOMIC DNA]</scope>
    <source>
        <strain evidence="6">T-177</strain>
    </source>
</reference>
<feature type="compositionally biased region" description="Polar residues" evidence="3">
    <location>
        <begin position="340"/>
        <end position="350"/>
    </location>
</feature>
<dbReference type="Pfam" id="PF00620">
    <property type="entry name" value="RhoGAP"/>
    <property type="match status" value="1"/>
</dbReference>